<reference evidence="4 5" key="1">
    <citation type="submission" date="2016-03" db="EMBL/GenBank/DDBJ databases">
        <authorList>
            <person name="Sant'Anna F.H."/>
            <person name="Ambrosini A."/>
            <person name="Souza R."/>
            <person name="Bach E."/>
            <person name="Fernandes G."/>
            <person name="Balsanelli E."/>
            <person name="Baura V.A."/>
            <person name="Souza E.M."/>
            <person name="Passaglia L."/>
        </authorList>
    </citation>
    <scope>NUCLEOTIDE SEQUENCE [LARGE SCALE GENOMIC DNA]</scope>
    <source>
        <strain evidence="4 5">P26E</strain>
    </source>
</reference>
<evidence type="ECO:0008006" key="6">
    <source>
        <dbReference type="Google" id="ProtNLM"/>
    </source>
</evidence>
<keyword evidence="3" id="KW-0472">Membrane</keyword>
<evidence type="ECO:0000256" key="3">
    <source>
        <dbReference type="SAM" id="Phobius"/>
    </source>
</evidence>
<accession>A0ABX3ELT2</accession>
<evidence type="ECO:0000256" key="2">
    <source>
        <dbReference type="ARBA" id="ARBA00023287"/>
    </source>
</evidence>
<dbReference type="InterPro" id="IPR012902">
    <property type="entry name" value="N_methyl_site"/>
</dbReference>
<keyword evidence="3" id="KW-0812">Transmembrane</keyword>
<evidence type="ECO:0000256" key="1">
    <source>
        <dbReference type="ARBA" id="ARBA00004241"/>
    </source>
</evidence>
<dbReference type="NCBIfam" id="TIGR02532">
    <property type="entry name" value="IV_pilin_GFxxxE"/>
    <property type="match status" value="1"/>
</dbReference>
<dbReference type="SUPFAM" id="SSF54523">
    <property type="entry name" value="Pili subunits"/>
    <property type="match status" value="1"/>
</dbReference>
<evidence type="ECO:0000313" key="5">
    <source>
        <dbReference type="Proteomes" id="UP000186058"/>
    </source>
</evidence>
<protein>
    <recommendedName>
        <fullName evidence="6">Prepilin-type N-terminal cleavage/methylation domain-containing protein</fullName>
    </recommendedName>
</protein>
<organism evidence="4 5">
    <name type="scientific">Paenibacillus helianthi</name>
    <dbReference type="NCBI Taxonomy" id="1349432"/>
    <lineage>
        <taxon>Bacteria</taxon>
        <taxon>Bacillati</taxon>
        <taxon>Bacillota</taxon>
        <taxon>Bacilli</taxon>
        <taxon>Bacillales</taxon>
        <taxon>Paenibacillaceae</taxon>
        <taxon>Paenibacillus</taxon>
    </lineage>
</organism>
<comment type="subcellular location">
    <subcellularLocation>
        <location evidence="1">Cell surface</location>
    </subcellularLocation>
</comment>
<evidence type="ECO:0000313" key="4">
    <source>
        <dbReference type="EMBL" id="OKP85788.1"/>
    </source>
</evidence>
<dbReference type="RefSeq" id="WP_074087270.1">
    <property type="nucleotide sequence ID" value="NZ_LVWI01000043.1"/>
</dbReference>
<comment type="caution">
    <text evidence="4">The sequence shown here is derived from an EMBL/GenBank/DDBJ whole genome shotgun (WGS) entry which is preliminary data.</text>
</comment>
<dbReference type="InterPro" id="IPR045584">
    <property type="entry name" value="Pilin-like"/>
</dbReference>
<dbReference type="PROSITE" id="PS00409">
    <property type="entry name" value="PROKAR_NTER_METHYL"/>
    <property type="match status" value="1"/>
</dbReference>
<dbReference type="Pfam" id="PF07963">
    <property type="entry name" value="N_methyl"/>
    <property type="match status" value="1"/>
</dbReference>
<feature type="transmembrane region" description="Helical" evidence="3">
    <location>
        <begin position="20"/>
        <end position="40"/>
    </location>
</feature>
<dbReference type="EMBL" id="LVWI01000043">
    <property type="protein sequence ID" value="OKP85788.1"/>
    <property type="molecule type" value="Genomic_DNA"/>
</dbReference>
<keyword evidence="5" id="KW-1185">Reference proteome</keyword>
<sequence length="208" mass="22702">MHRKDKHSPLWNRQQGFTLIEVLAAIVILSIVSLVLTSYFTNAMSYSKSNQNRTIMVNLARNALFYVEKQDFETMSLYFQGKQAEGANPAIPGHSSIRASDCVPITEAAASCGAYQTVVTDANALASVLNPVINNISYQVNIVYQANLHQDMLAGRISGGDAGEMDERKKEMAPYLIPVEVTVTGPGGPQGRTSSTVVEGYITDEKIR</sequence>
<keyword evidence="3" id="KW-1133">Transmembrane helix</keyword>
<proteinExistence type="predicted"/>
<keyword evidence="2" id="KW-0178">Competence</keyword>
<dbReference type="Proteomes" id="UP000186058">
    <property type="component" value="Unassembled WGS sequence"/>
</dbReference>
<gene>
    <name evidence="4" type="ORF">A3844_15660</name>
</gene>
<name>A0ABX3ELT2_9BACL</name>